<dbReference type="InterPro" id="IPR043128">
    <property type="entry name" value="Rev_trsase/Diguanyl_cyclase"/>
</dbReference>
<dbReference type="Gene3D" id="3.30.70.270">
    <property type="match status" value="1"/>
</dbReference>
<dbReference type="RefSeq" id="XP_024329982.1">
    <property type="nucleotide sequence ID" value="XM_024476672.1"/>
</dbReference>
<evidence type="ECO:0000313" key="1">
    <source>
        <dbReference type="EMBL" id="KKO74240.1"/>
    </source>
</evidence>
<evidence type="ECO:0008006" key="3">
    <source>
        <dbReference type="Google" id="ProtNLM"/>
    </source>
</evidence>
<dbReference type="VEuPathDB" id="MicrosporidiaDB:AAJ76_950002959"/>
<dbReference type="EMBL" id="JPQZ01000095">
    <property type="protein sequence ID" value="KKO74240.1"/>
    <property type="molecule type" value="Genomic_DNA"/>
</dbReference>
<sequence>MDDIIFHSKSPSKHDDIIKKNLRKLTKNNTKYDFNKIQFCEKCYVFYNFQTPFIWV</sequence>
<accession>A0A0F9WBH4</accession>
<dbReference type="Proteomes" id="UP000034350">
    <property type="component" value="Unassembled WGS sequence"/>
</dbReference>
<reference evidence="1 2" key="1">
    <citation type="journal article" date="2015" name="Environ. Microbiol.">
        <title>Genome analyses suggest the presence of polyploidy and recent human-driven expansions in eight global populations of the honeybee pathogen Nosema ceranae.</title>
        <authorList>
            <person name="Pelin A."/>
            <person name="Selman M."/>
            <person name="Aris-Brosou S."/>
            <person name="Farinelli L."/>
            <person name="Corradi N."/>
        </authorList>
    </citation>
    <scope>NUCLEOTIDE SEQUENCE [LARGE SCALE GENOMIC DNA]</scope>
    <source>
        <strain evidence="1 2">PA08 1199</strain>
    </source>
</reference>
<dbReference type="AlphaFoldDB" id="A0A0F9WBH4"/>
<comment type="caution">
    <text evidence="1">The sequence shown here is derived from an EMBL/GenBank/DDBJ whole genome shotgun (WGS) entry which is preliminary data.</text>
</comment>
<keyword evidence="2" id="KW-1185">Reference proteome</keyword>
<dbReference type="InterPro" id="IPR043502">
    <property type="entry name" value="DNA/RNA_pol_sf"/>
</dbReference>
<organism evidence="1 2">
    <name type="scientific">Vairimorpha ceranae</name>
    <dbReference type="NCBI Taxonomy" id="40302"/>
    <lineage>
        <taxon>Eukaryota</taxon>
        <taxon>Fungi</taxon>
        <taxon>Fungi incertae sedis</taxon>
        <taxon>Microsporidia</taxon>
        <taxon>Nosematidae</taxon>
        <taxon>Vairimorpha</taxon>
    </lineage>
</organism>
<dbReference type="SUPFAM" id="SSF56672">
    <property type="entry name" value="DNA/RNA polymerases"/>
    <property type="match status" value="1"/>
</dbReference>
<dbReference type="GeneID" id="36321628"/>
<gene>
    <name evidence="1" type="ORF">AAJ76_950002959</name>
</gene>
<evidence type="ECO:0000313" key="2">
    <source>
        <dbReference type="Proteomes" id="UP000034350"/>
    </source>
</evidence>
<proteinExistence type="predicted"/>
<name>A0A0F9WBH4_9MICR</name>
<protein>
    <recommendedName>
        <fullName evidence="3">Reverse transcriptase domain-containing protein</fullName>
    </recommendedName>
</protein>